<dbReference type="EMBL" id="CAVMJV010000078">
    <property type="protein sequence ID" value="CAK5089609.1"/>
    <property type="molecule type" value="Genomic_DNA"/>
</dbReference>
<dbReference type="Proteomes" id="UP001497535">
    <property type="component" value="Unassembled WGS sequence"/>
</dbReference>
<name>A0ACB1AFN0_MELEN</name>
<keyword evidence="2" id="KW-1185">Reference proteome</keyword>
<evidence type="ECO:0000313" key="1">
    <source>
        <dbReference type="EMBL" id="CAK5089609.1"/>
    </source>
</evidence>
<sequence>MLTVFLWSCRQLYVNILRILFRLLMHRRIHVTQNLIYFDSFYSKNDAELQSLDCPTFALILSIR</sequence>
<gene>
    <name evidence="1" type="ORF">MENTE1834_LOCUS37332</name>
</gene>
<evidence type="ECO:0000313" key="2">
    <source>
        <dbReference type="Proteomes" id="UP001497535"/>
    </source>
</evidence>
<organism evidence="1 2">
    <name type="scientific">Meloidogyne enterolobii</name>
    <name type="common">Root-knot nematode worm</name>
    <name type="synonym">Meloidogyne mayaguensis</name>
    <dbReference type="NCBI Taxonomy" id="390850"/>
    <lineage>
        <taxon>Eukaryota</taxon>
        <taxon>Metazoa</taxon>
        <taxon>Ecdysozoa</taxon>
        <taxon>Nematoda</taxon>
        <taxon>Chromadorea</taxon>
        <taxon>Rhabditida</taxon>
        <taxon>Tylenchina</taxon>
        <taxon>Tylenchomorpha</taxon>
        <taxon>Tylenchoidea</taxon>
        <taxon>Meloidogynidae</taxon>
        <taxon>Meloidogyninae</taxon>
        <taxon>Meloidogyne</taxon>
    </lineage>
</organism>
<comment type="caution">
    <text evidence="1">The sequence shown here is derived from an EMBL/GenBank/DDBJ whole genome shotgun (WGS) entry which is preliminary data.</text>
</comment>
<reference evidence="1" key="1">
    <citation type="submission" date="2023-11" db="EMBL/GenBank/DDBJ databases">
        <authorList>
            <person name="Poullet M."/>
        </authorList>
    </citation>
    <scope>NUCLEOTIDE SEQUENCE</scope>
    <source>
        <strain evidence="1">E1834</strain>
    </source>
</reference>
<proteinExistence type="predicted"/>
<protein>
    <submittedName>
        <fullName evidence="1">Uncharacterized protein</fullName>
    </submittedName>
</protein>
<accession>A0ACB1AFN0</accession>